<dbReference type="Proteomes" id="UP000664578">
    <property type="component" value="Unassembled WGS sequence"/>
</dbReference>
<reference evidence="2" key="1">
    <citation type="submission" date="2020-12" db="EMBL/GenBank/DDBJ databases">
        <title>PHA producing bacteria isolated from mangrove.</title>
        <authorList>
            <person name="Zheng W."/>
            <person name="Yu S."/>
            <person name="Huang Y."/>
        </authorList>
    </citation>
    <scope>NUCLEOTIDE SEQUENCE</scope>
    <source>
        <strain evidence="2">GN22-4</strain>
    </source>
</reference>
<comment type="caution">
    <text evidence="2">The sequence shown here is derived from an EMBL/GenBank/DDBJ whole genome shotgun (WGS) entry which is preliminary data.</text>
</comment>
<name>A0A8I1MFD8_9BACI</name>
<accession>A0A8I1MFD8</accession>
<dbReference type="InterPro" id="IPR000182">
    <property type="entry name" value="GNAT_dom"/>
</dbReference>
<evidence type="ECO:0000313" key="2">
    <source>
        <dbReference type="EMBL" id="MBN8252042.1"/>
    </source>
</evidence>
<dbReference type="RefSeq" id="WP_061785124.1">
    <property type="nucleotide sequence ID" value="NZ_JAEMWV010000005.1"/>
</dbReference>
<dbReference type="Gene3D" id="3.40.630.30">
    <property type="match status" value="1"/>
</dbReference>
<feature type="domain" description="N-acetyltransferase" evidence="1">
    <location>
        <begin position="12"/>
        <end position="96"/>
    </location>
</feature>
<dbReference type="InterPro" id="IPR016181">
    <property type="entry name" value="Acyl_CoA_acyltransferase"/>
</dbReference>
<sequence length="107" mass="12659">MNDVPIIQGEKVILRQPIDRDVDDYLQIETHPELVRMYGGTPSDIQPKTRERALKFVEAIRKNKLEWCVEYNGRFVGQARLVINEHDNRARYAISLFDPSVKLFRWM</sequence>
<dbReference type="GO" id="GO:0016747">
    <property type="term" value="F:acyltransferase activity, transferring groups other than amino-acyl groups"/>
    <property type="evidence" value="ECO:0007669"/>
    <property type="project" value="InterPro"/>
</dbReference>
<gene>
    <name evidence="2" type="ORF">JF537_10685</name>
</gene>
<dbReference type="Pfam" id="PF13302">
    <property type="entry name" value="Acetyltransf_3"/>
    <property type="match status" value="1"/>
</dbReference>
<organism evidence="2 3">
    <name type="scientific">Priestia flexa</name>
    <dbReference type="NCBI Taxonomy" id="86664"/>
    <lineage>
        <taxon>Bacteria</taxon>
        <taxon>Bacillati</taxon>
        <taxon>Bacillota</taxon>
        <taxon>Bacilli</taxon>
        <taxon>Bacillales</taxon>
        <taxon>Bacillaceae</taxon>
        <taxon>Priestia</taxon>
    </lineage>
</organism>
<dbReference type="SUPFAM" id="SSF55729">
    <property type="entry name" value="Acyl-CoA N-acyltransferases (Nat)"/>
    <property type="match status" value="1"/>
</dbReference>
<dbReference type="AlphaFoldDB" id="A0A8I1MFD8"/>
<protein>
    <recommendedName>
        <fullName evidence="1">N-acetyltransferase domain-containing protein</fullName>
    </recommendedName>
</protein>
<dbReference type="EMBL" id="JAEMWV010000005">
    <property type="protein sequence ID" value="MBN8252042.1"/>
    <property type="molecule type" value="Genomic_DNA"/>
</dbReference>
<evidence type="ECO:0000259" key="1">
    <source>
        <dbReference type="Pfam" id="PF13302"/>
    </source>
</evidence>
<proteinExistence type="predicted"/>
<evidence type="ECO:0000313" key="3">
    <source>
        <dbReference type="Proteomes" id="UP000664578"/>
    </source>
</evidence>